<dbReference type="Proteomes" id="UP000318943">
    <property type="component" value="Unassembled WGS sequence"/>
</dbReference>
<sequence length="194" mass="21857">MFGHRPSRSRPCFRRRDAIMSTYFLPILVAVAALGLSGAAGGAPAPSQAQPSSALSVTFIHPETYTDASWSQSYGSDRQVLDELRRHFARLAARGLPAGYSLTIEVLDIDLAGYLDWRYAQQVRVIRDATWPRMTLQYELRHGDEVVASAQERISNMNFTWGVNLYGPSDRLRYEKVMLDDWFGRRIGKLTGKS</sequence>
<comment type="caution">
    <text evidence="1">The sequence shown here is derived from an EMBL/GenBank/DDBJ whole genome shotgun (WGS) entry which is preliminary data.</text>
</comment>
<reference evidence="1 2" key="1">
    <citation type="submission" date="2019-05" db="EMBL/GenBank/DDBJ databases">
        <title>Whole genome sequence analysis of Cupriavidus campinensis S14E4C strain.</title>
        <authorList>
            <person name="Abbaszade G."/>
            <person name="Szabo A."/>
            <person name="Toumi M."/>
            <person name="Toth E."/>
        </authorList>
    </citation>
    <scope>NUCLEOTIDE SEQUENCE [LARGE SCALE GENOMIC DNA]</scope>
    <source>
        <strain evidence="1 2">S14E4C</strain>
    </source>
</reference>
<accession>A0ABY3ET95</accession>
<evidence type="ECO:0000313" key="1">
    <source>
        <dbReference type="EMBL" id="TSP14204.1"/>
    </source>
</evidence>
<dbReference type="EMBL" id="VCIZ01000001">
    <property type="protein sequence ID" value="TSP14204.1"/>
    <property type="molecule type" value="Genomic_DNA"/>
</dbReference>
<keyword evidence="2" id="KW-1185">Reference proteome</keyword>
<dbReference type="InterPro" id="IPR021557">
    <property type="entry name" value="DUF3016"/>
</dbReference>
<protein>
    <submittedName>
        <fullName evidence="1">DUF3016 domain-containing protein</fullName>
    </submittedName>
</protein>
<dbReference type="Pfam" id="PF11454">
    <property type="entry name" value="DUF3016"/>
    <property type="match status" value="1"/>
</dbReference>
<gene>
    <name evidence="1" type="ORF">FGG12_00630</name>
</gene>
<evidence type="ECO:0000313" key="2">
    <source>
        <dbReference type="Proteomes" id="UP000318943"/>
    </source>
</evidence>
<proteinExistence type="predicted"/>
<name>A0ABY3ET95_9BURK</name>
<organism evidence="1 2">
    <name type="scientific">Cupriavidus campinensis</name>
    <dbReference type="NCBI Taxonomy" id="151783"/>
    <lineage>
        <taxon>Bacteria</taxon>
        <taxon>Pseudomonadati</taxon>
        <taxon>Pseudomonadota</taxon>
        <taxon>Betaproteobacteria</taxon>
        <taxon>Burkholderiales</taxon>
        <taxon>Burkholderiaceae</taxon>
        <taxon>Cupriavidus</taxon>
    </lineage>
</organism>